<sequence length="337" mass="38890">MTERIGLLDFPNELLRYIKTLWHPFDLTANVCYYLLTDRTAACFDGRAETDKFWELMCRANGLSVTNEDSLEPNRWRQIAYDCARHAWSCEVPECGMHRLESNREPYLDTGMSRRSDVVLSGALMESARTRWSSDWVYPGAIRRGPRAELDHNLDSNPVLAHIAFRTTFVNQHPYIFDTAYIRPRDQTIVQEFWPGTELHSHPIVSRSFAMFPPVATISSDSIFHFSSVNAHGITVLDIFNGMRTILGQPTTFKEFRILLDMTDEPEQIFPDTWPIYECASAVEQTRDWFKIVKTTEISFGKGNEGWCPKYTFAHRELPERPQFIDGLSSEDMDPGL</sequence>
<organism evidence="1 2">
    <name type="scientific">Phlebiopsis gigantea (strain 11061_1 CR5-6)</name>
    <name type="common">White-rot fungus</name>
    <name type="synonym">Peniophora gigantea</name>
    <dbReference type="NCBI Taxonomy" id="745531"/>
    <lineage>
        <taxon>Eukaryota</taxon>
        <taxon>Fungi</taxon>
        <taxon>Dikarya</taxon>
        <taxon>Basidiomycota</taxon>
        <taxon>Agaricomycotina</taxon>
        <taxon>Agaricomycetes</taxon>
        <taxon>Polyporales</taxon>
        <taxon>Phanerochaetaceae</taxon>
        <taxon>Phlebiopsis</taxon>
    </lineage>
</organism>
<name>A0A0C3S5Z6_PHLG1</name>
<reference evidence="1 2" key="1">
    <citation type="journal article" date="2014" name="PLoS Genet.">
        <title>Analysis of the Phlebiopsis gigantea genome, transcriptome and secretome provides insight into its pioneer colonization strategies of wood.</title>
        <authorList>
            <person name="Hori C."/>
            <person name="Ishida T."/>
            <person name="Igarashi K."/>
            <person name="Samejima M."/>
            <person name="Suzuki H."/>
            <person name="Master E."/>
            <person name="Ferreira P."/>
            <person name="Ruiz-Duenas F.J."/>
            <person name="Held B."/>
            <person name="Canessa P."/>
            <person name="Larrondo L.F."/>
            <person name="Schmoll M."/>
            <person name="Druzhinina I.S."/>
            <person name="Kubicek C.P."/>
            <person name="Gaskell J.A."/>
            <person name="Kersten P."/>
            <person name="St John F."/>
            <person name="Glasner J."/>
            <person name="Sabat G."/>
            <person name="Splinter BonDurant S."/>
            <person name="Syed K."/>
            <person name="Yadav J."/>
            <person name="Mgbeahuruike A.C."/>
            <person name="Kovalchuk A."/>
            <person name="Asiegbu F.O."/>
            <person name="Lackner G."/>
            <person name="Hoffmeister D."/>
            <person name="Rencoret J."/>
            <person name="Gutierrez A."/>
            <person name="Sun H."/>
            <person name="Lindquist E."/>
            <person name="Barry K."/>
            <person name="Riley R."/>
            <person name="Grigoriev I.V."/>
            <person name="Henrissat B."/>
            <person name="Kues U."/>
            <person name="Berka R.M."/>
            <person name="Martinez A.T."/>
            <person name="Covert S.F."/>
            <person name="Blanchette R.A."/>
            <person name="Cullen D."/>
        </authorList>
    </citation>
    <scope>NUCLEOTIDE SEQUENCE [LARGE SCALE GENOMIC DNA]</scope>
    <source>
        <strain evidence="1 2">11061_1 CR5-6</strain>
    </source>
</reference>
<proteinExistence type="predicted"/>
<protein>
    <submittedName>
        <fullName evidence="1">Uncharacterized protein</fullName>
    </submittedName>
</protein>
<dbReference type="AlphaFoldDB" id="A0A0C3S5Z6"/>
<evidence type="ECO:0000313" key="1">
    <source>
        <dbReference type="EMBL" id="KIP03810.1"/>
    </source>
</evidence>
<dbReference type="EMBL" id="KN840599">
    <property type="protein sequence ID" value="KIP03810.1"/>
    <property type="molecule type" value="Genomic_DNA"/>
</dbReference>
<gene>
    <name evidence="1" type="ORF">PHLGIDRAFT_15626</name>
</gene>
<evidence type="ECO:0000313" key="2">
    <source>
        <dbReference type="Proteomes" id="UP000053257"/>
    </source>
</evidence>
<dbReference type="OrthoDB" id="2803395at2759"/>
<dbReference type="HOGENOM" id="CLU_824157_0_0_1"/>
<dbReference type="Proteomes" id="UP000053257">
    <property type="component" value="Unassembled WGS sequence"/>
</dbReference>
<keyword evidence="2" id="KW-1185">Reference proteome</keyword>
<accession>A0A0C3S5Z6</accession>